<evidence type="ECO:0000313" key="2">
    <source>
        <dbReference type="EMBL" id="MFH0267037.1"/>
    </source>
</evidence>
<dbReference type="InterPro" id="IPR008962">
    <property type="entry name" value="PapD-like_sf"/>
</dbReference>
<proteinExistence type="predicted"/>
<reference evidence="2 3" key="1">
    <citation type="submission" date="2024-10" db="EMBL/GenBank/DDBJ databases">
        <authorList>
            <person name="Yibar A."/>
            <person name="Saticioglu I.B."/>
            <person name="Duman M."/>
            <person name="Ajmi N."/>
            <person name="Gurler F."/>
            <person name="Ay H."/>
            <person name="Onuk E."/>
            <person name="Guler S."/>
            <person name="Romalde J.L."/>
        </authorList>
    </citation>
    <scope>NUCLEOTIDE SEQUENCE [LARGE SCALE GENOMIC DNA]</scope>
    <source>
        <strain evidence="2 3">14-MA-B</strain>
    </source>
</reference>
<keyword evidence="3" id="KW-1185">Reference proteome</keyword>
<keyword evidence="1" id="KW-0732">Signal</keyword>
<protein>
    <submittedName>
        <fullName evidence="2">Pilus assembly protein</fullName>
    </submittedName>
</protein>
<feature type="chain" id="PRO_5046481032" evidence="1">
    <location>
        <begin position="19"/>
        <end position="230"/>
    </location>
</feature>
<dbReference type="EMBL" id="JBIHSN010000003">
    <property type="protein sequence ID" value="MFH0267037.1"/>
    <property type="molecule type" value="Genomic_DNA"/>
</dbReference>
<dbReference type="Proteomes" id="UP001607151">
    <property type="component" value="Unassembled WGS sequence"/>
</dbReference>
<dbReference type="RefSeq" id="WP_394608593.1">
    <property type="nucleotide sequence ID" value="NZ_JBIHSJ010000004.1"/>
</dbReference>
<evidence type="ECO:0000256" key="1">
    <source>
        <dbReference type="SAM" id="SignalP"/>
    </source>
</evidence>
<feature type="signal peptide" evidence="1">
    <location>
        <begin position="1"/>
        <end position="18"/>
    </location>
</feature>
<dbReference type="SUPFAM" id="SSF49354">
    <property type="entry name" value="PapD-like"/>
    <property type="match status" value="1"/>
</dbReference>
<comment type="caution">
    <text evidence="2">The sequence shown here is derived from an EMBL/GenBank/DDBJ whole genome shotgun (WGS) entry which is preliminary data.</text>
</comment>
<gene>
    <name evidence="2" type="ORF">ACGRQ9_16460</name>
</gene>
<organism evidence="2 3">
    <name type="scientific">Vibrio rumoiensis</name>
    <dbReference type="NCBI Taxonomy" id="76258"/>
    <lineage>
        <taxon>Bacteria</taxon>
        <taxon>Pseudomonadati</taxon>
        <taxon>Pseudomonadota</taxon>
        <taxon>Gammaproteobacteria</taxon>
        <taxon>Vibrionales</taxon>
        <taxon>Vibrionaceae</taxon>
        <taxon>Vibrio</taxon>
    </lineage>
</organism>
<sequence>MKLLSVLLFILFSVNANAIAVSSLFEAADPDTHSAEIVIENNDGKDMFINLEMAKVEYVDGKKVVTKLSKDNLQDWTFSISPSQLVLSPGEKKTIRMINKCLPDKCEYNSDQVYAVDITPVPYSEGKVSSVAVAFGYRVYFMDPAKKPNLNYSIKRLNDNKFKFSNHSNTMLNAVLNVCSKEFSSDCIYQYKLLSGATKEFKLPEKVRNKAHIKFNVINANEEVNEEVSI</sequence>
<dbReference type="Gene3D" id="2.60.40.10">
    <property type="entry name" value="Immunoglobulins"/>
    <property type="match status" value="1"/>
</dbReference>
<accession>A0ABW7IZX0</accession>
<evidence type="ECO:0000313" key="3">
    <source>
        <dbReference type="Proteomes" id="UP001607151"/>
    </source>
</evidence>
<name>A0ABW7IZX0_9VIBR</name>
<dbReference type="InterPro" id="IPR013783">
    <property type="entry name" value="Ig-like_fold"/>
</dbReference>